<evidence type="ECO:0000256" key="1">
    <source>
        <dbReference type="ARBA" id="ARBA00006192"/>
    </source>
</evidence>
<name>A0A8E2AYB1_9APHY</name>
<feature type="non-terminal residue" evidence="5">
    <location>
        <position position="1"/>
    </location>
</feature>
<accession>A0A8E2AYB1</accession>
<evidence type="ECO:0000256" key="2">
    <source>
        <dbReference type="ARBA" id="ARBA00022737"/>
    </source>
</evidence>
<evidence type="ECO:0000256" key="4">
    <source>
        <dbReference type="ARBA" id="ARBA00044511"/>
    </source>
</evidence>
<dbReference type="Proteomes" id="UP000250043">
    <property type="component" value="Unassembled WGS sequence"/>
</dbReference>
<dbReference type="Gene3D" id="1.25.40.10">
    <property type="entry name" value="Tetratricopeptide repeat domain"/>
    <property type="match status" value="1"/>
</dbReference>
<evidence type="ECO:0000313" key="5">
    <source>
        <dbReference type="EMBL" id="OCH87675.1"/>
    </source>
</evidence>
<feature type="non-terminal residue" evidence="5">
    <location>
        <position position="482"/>
    </location>
</feature>
<evidence type="ECO:0000256" key="3">
    <source>
        <dbReference type="ARBA" id="ARBA00044493"/>
    </source>
</evidence>
<dbReference type="EMBL" id="KV722477">
    <property type="protein sequence ID" value="OCH87675.1"/>
    <property type="molecule type" value="Genomic_DNA"/>
</dbReference>
<dbReference type="OrthoDB" id="185373at2759"/>
<dbReference type="InterPro" id="IPR011990">
    <property type="entry name" value="TPR-like_helical_dom_sf"/>
</dbReference>
<gene>
    <name evidence="5" type="ORF">OBBRIDRAFT_698074</name>
</gene>
<sequence length="482" mass="54800">RFAAYEVGISLFLRHNCPLDAAMAYGYMAREGFIPSTSLRVQLHLIHIAQNHPSPDEVLKALSEAFAMESFDEHCLQDLLRLLSYSLQCSAAFVDQVAALFYATRGPGFTFSTKTVDIMVRIHARAGKPTTAKRWADEFLKRALRLDNSESKRGAIHPYTTLLRDLAIYDKRNMEVYRGLVEQLKAEGVVPDLVMYNALIAGEVTGGRYSRALYIYFSLMTHRSRHMTPDAHTFGSIFRALRRMHSLHPDRVRKYRHWRLILSPWMAFRQLLECHELRTAGRRSTPSPVIDVSVLNSALKMFMTVRDYAAAFVVVNVFQKCGLRADLSTYRIVVAALLDRIKEELPKIEASMEKESYWSYRFLGLEALPHPFKISFDAILFDVVLRYGREEQVSLRFVAPVADPLMSSREAADEQLAGTRKPNRKATSMPSLAQFIELEKPPPDAAWDTKALERILRRAILATRPHIALSPQAEVAIEIKAA</sequence>
<protein>
    <recommendedName>
        <fullName evidence="7">Pentatricopeptide repeat-containing protein</fullName>
    </recommendedName>
</protein>
<dbReference type="Pfam" id="PF13812">
    <property type="entry name" value="PPR_3"/>
    <property type="match status" value="1"/>
</dbReference>
<evidence type="ECO:0008006" key="7">
    <source>
        <dbReference type="Google" id="ProtNLM"/>
    </source>
</evidence>
<comment type="similarity">
    <text evidence="1">Belongs to the CCM1 family.</text>
</comment>
<comment type="subunit">
    <text evidence="4">Binds to mitochondrial small subunit 15S rRNA.</text>
</comment>
<keyword evidence="6" id="KW-1185">Reference proteome</keyword>
<reference evidence="5 6" key="1">
    <citation type="submission" date="2016-07" db="EMBL/GenBank/DDBJ databases">
        <title>Draft genome of the white-rot fungus Obba rivulosa 3A-2.</title>
        <authorList>
            <consortium name="DOE Joint Genome Institute"/>
            <person name="Miettinen O."/>
            <person name="Riley R."/>
            <person name="Acob R."/>
            <person name="Barry K."/>
            <person name="Cullen D."/>
            <person name="De Vries R."/>
            <person name="Hainaut M."/>
            <person name="Hatakka A."/>
            <person name="Henrissat B."/>
            <person name="Hilden K."/>
            <person name="Kuo R."/>
            <person name="Labutti K."/>
            <person name="Lipzen A."/>
            <person name="Makela M.R."/>
            <person name="Sandor L."/>
            <person name="Spatafora J.W."/>
            <person name="Grigoriev I.V."/>
            <person name="Hibbett D.S."/>
        </authorList>
    </citation>
    <scope>NUCLEOTIDE SEQUENCE [LARGE SCALE GENOMIC DNA]</scope>
    <source>
        <strain evidence="5 6">3A-2</strain>
    </source>
</reference>
<dbReference type="PANTHER" id="PTHR47936">
    <property type="entry name" value="PPR_LONG DOMAIN-CONTAINING PROTEIN"/>
    <property type="match status" value="1"/>
</dbReference>
<dbReference type="PANTHER" id="PTHR47936:SF1">
    <property type="entry name" value="PENTATRICOPEPTIDE REPEAT-CONTAINING PROTEIN GUN1, CHLOROPLASTIC"/>
    <property type="match status" value="1"/>
</dbReference>
<dbReference type="InterPro" id="IPR002885">
    <property type="entry name" value="PPR_rpt"/>
</dbReference>
<dbReference type="AlphaFoldDB" id="A0A8E2AYB1"/>
<proteinExistence type="inferred from homology"/>
<comment type="function">
    <text evidence="3">Regulates mitochondrial small subunit maturation by controlling 15S rRNA 5'-end processing. Localizes to the 5' precursor of the 15S rRNA in a position that is subsequently occupied by mS47 in the mature yeast mtSSU. Uses structure and sequence-specific RNA recognition, binding to a single-stranded region of the precursor and specifically recognizing bases -6 to -1. The exchange of Ccm1 for mS47 is coupled to the irreversible removal of precursor rRNA that is accompanied by conformational changes of the mitoribosomal proteins uS5m and mS26. These conformational changes signal completion of 5'-end rRNA processing through protection of the mature 5'-end of the 15S rRNA and stabilization of mS47. The removal of the 5' precursor together with the dissociation of Ccm1 may be catalyzed by the 5'-3' exoribonuclease Pet127. Involved in the specific removal of group I introns in mitochondrial encoded transcripts.</text>
</comment>
<organism evidence="5 6">
    <name type="scientific">Obba rivulosa</name>
    <dbReference type="NCBI Taxonomy" id="1052685"/>
    <lineage>
        <taxon>Eukaryota</taxon>
        <taxon>Fungi</taxon>
        <taxon>Dikarya</taxon>
        <taxon>Basidiomycota</taxon>
        <taxon>Agaricomycotina</taxon>
        <taxon>Agaricomycetes</taxon>
        <taxon>Polyporales</taxon>
        <taxon>Gelatoporiaceae</taxon>
        <taxon>Obba</taxon>
    </lineage>
</organism>
<keyword evidence="2" id="KW-0677">Repeat</keyword>
<evidence type="ECO:0000313" key="6">
    <source>
        <dbReference type="Proteomes" id="UP000250043"/>
    </source>
</evidence>